<dbReference type="EMBL" id="LUGG01000022">
    <property type="protein sequence ID" value="OBZ68306.1"/>
    <property type="molecule type" value="Genomic_DNA"/>
</dbReference>
<dbReference type="AlphaFoldDB" id="A0A1C7LVQ5"/>
<proteinExistence type="predicted"/>
<evidence type="ECO:0000313" key="2">
    <source>
        <dbReference type="Proteomes" id="UP000092993"/>
    </source>
</evidence>
<evidence type="ECO:0000313" key="1">
    <source>
        <dbReference type="EMBL" id="OBZ68306.1"/>
    </source>
</evidence>
<name>A0A1C7LVQ5_GRIFR</name>
<organism evidence="1 2">
    <name type="scientific">Grifola frondosa</name>
    <name type="common">Maitake</name>
    <name type="synonym">Polyporus frondosus</name>
    <dbReference type="NCBI Taxonomy" id="5627"/>
    <lineage>
        <taxon>Eukaryota</taxon>
        <taxon>Fungi</taxon>
        <taxon>Dikarya</taxon>
        <taxon>Basidiomycota</taxon>
        <taxon>Agaricomycotina</taxon>
        <taxon>Agaricomycetes</taxon>
        <taxon>Polyporales</taxon>
        <taxon>Grifolaceae</taxon>
        <taxon>Grifola</taxon>
    </lineage>
</organism>
<comment type="caution">
    <text evidence="1">The sequence shown here is derived from an EMBL/GenBank/DDBJ whole genome shotgun (WGS) entry which is preliminary data.</text>
</comment>
<sequence>MFLERSIGPVKLPISEPFRPLGTAEKSMFPFQDRRNDQQGDLTMPIAQNRTCQRCSISVPYAHLMAFALGSNMRHNEDRKFAKFGHSRA</sequence>
<reference evidence="1 2" key="1">
    <citation type="submission" date="2016-03" db="EMBL/GenBank/DDBJ databases">
        <title>Whole genome sequencing of Grifola frondosa 9006-11.</title>
        <authorList>
            <person name="Min B."/>
            <person name="Park H."/>
            <person name="Kim J.-G."/>
            <person name="Cho H."/>
            <person name="Oh Y.-L."/>
            <person name="Kong W.-S."/>
            <person name="Choi I.-G."/>
        </authorList>
    </citation>
    <scope>NUCLEOTIDE SEQUENCE [LARGE SCALE GENOMIC DNA]</scope>
    <source>
        <strain evidence="1 2">9006-11</strain>
    </source>
</reference>
<protein>
    <submittedName>
        <fullName evidence="1">Uncharacterized protein</fullName>
    </submittedName>
</protein>
<keyword evidence="2" id="KW-1185">Reference proteome</keyword>
<gene>
    <name evidence="1" type="ORF">A0H81_11720</name>
</gene>
<dbReference type="Proteomes" id="UP000092993">
    <property type="component" value="Unassembled WGS sequence"/>
</dbReference>
<accession>A0A1C7LVQ5</accession>